<organism evidence="2 3">
    <name type="scientific">Colletotrichum shisoi</name>
    <dbReference type="NCBI Taxonomy" id="2078593"/>
    <lineage>
        <taxon>Eukaryota</taxon>
        <taxon>Fungi</taxon>
        <taxon>Dikarya</taxon>
        <taxon>Ascomycota</taxon>
        <taxon>Pezizomycotina</taxon>
        <taxon>Sordariomycetes</taxon>
        <taxon>Hypocreomycetidae</taxon>
        <taxon>Glomerellales</taxon>
        <taxon>Glomerellaceae</taxon>
        <taxon>Colletotrichum</taxon>
        <taxon>Colletotrichum destructivum species complex</taxon>
    </lineage>
</organism>
<feature type="region of interest" description="Disordered" evidence="1">
    <location>
        <begin position="85"/>
        <end position="107"/>
    </location>
</feature>
<keyword evidence="2" id="KW-0808">Transferase</keyword>
<dbReference type="Proteomes" id="UP000326340">
    <property type="component" value="Unassembled WGS sequence"/>
</dbReference>
<dbReference type="GO" id="GO:0016740">
    <property type="term" value="F:transferase activity"/>
    <property type="evidence" value="ECO:0007669"/>
    <property type="project" value="UniProtKB-KW"/>
</dbReference>
<dbReference type="AlphaFoldDB" id="A0A5Q4BS92"/>
<dbReference type="EMBL" id="PUHP01000490">
    <property type="protein sequence ID" value="TQN69661.1"/>
    <property type="molecule type" value="Genomic_DNA"/>
</dbReference>
<dbReference type="SUPFAM" id="SSF55729">
    <property type="entry name" value="Acyl-CoA N-acyltransferases (Nat)"/>
    <property type="match status" value="1"/>
</dbReference>
<proteinExistence type="predicted"/>
<feature type="compositionally biased region" description="Basic and acidic residues" evidence="1">
    <location>
        <begin position="91"/>
        <end position="103"/>
    </location>
</feature>
<dbReference type="OrthoDB" id="64477at2759"/>
<gene>
    <name evidence="2" type="ORF">CSHISOI_05827</name>
</gene>
<evidence type="ECO:0000313" key="2">
    <source>
        <dbReference type="EMBL" id="TQN69661.1"/>
    </source>
</evidence>
<accession>A0A5Q4BS92</accession>
<keyword evidence="3" id="KW-1185">Reference proteome</keyword>
<name>A0A5Q4BS92_9PEZI</name>
<protein>
    <submittedName>
        <fullName evidence="2">Acetyltransferase</fullName>
    </submittedName>
</protein>
<evidence type="ECO:0000313" key="3">
    <source>
        <dbReference type="Proteomes" id="UP000326340"/>
    </source>
</evidence>
<dbReference type="InterPro" id="IPR016181">
    <property type="entry name" value="Acyl_CoA_acyltransferase"/>
</dbReference>
<dbReference type="Gene3D" id="3.40.630.30">
    <property type="match status" value="1"/>
</dbReference>
<dbReference type="PANTHER" id="PTHR43415:SF3">
    <property type="entry name" value="GNAT-FAMILY ACETYLTRANSFERASE"/>
    <property type="match status" value="1"/>
</dbReference>
<comment type="caution">
    <text evidence="2">The sequence shown here is derived from an EMBL/GenBank/DDBJ whole genome shotgun (WGS) entry which is preliminary data.</text>
</comment>
<reference evidence="2 3" key="1">
    <citation type="journal article" date="2019" name="Sci. Rep.">
        <title>Colletotrichum shisoi sp. nov., an anthracnose pathogen of Perilla frutescens in Japan: molecular phylogenetic, morphological and genomic evidence.</title>
        <authorList>
            <person name="Gan P."/>
            <person name="Tsushima A."/>
            <person name="Hiroyama R."/>
            <person name="Narusaka M."/>
            <person name="Takano Y."/>
            <person name="Narusaka Y."/>
            <person name="Kawaradani M."/>
            <person name="Damm U."/>
            <person name="Shirasu K."/>
        </authorList>
    </citation>
    <scope>NUCLEOTIDE SEQUENCE [LARGE SCALE GENOMIC DNA]</scope>
    <source>
        <strain evidence="2 3">PG-2018a</strain>
    </source>
</reference>
<evidence type="ECO:0000256" key="1">
    <source>
        <dbReference type="SAM" id="MobiDB-lite"/>
    </source>
</evidence>
<sequence length="183" mass="20790">MITDGHENAYRSARLIYRAVENNESDSTFIHTQPENEPVIVALSDLKLLKPRSSKHGHAMTEKMANSILTVMVCLPHGAEAGAEAEAGAGDEDKTDGSSDHRPGHQLGAGLGIPVRFRYGNFHRVYLGTMSYNERAQHLYKKLGFVEEGRSRETHWFDRKWHDLISYGMPEQEWEVLREIEKE</sequence>
<dbReference type="PANTHER" id="PTHR43415">
    <property type="entry name" value="SPERMIDINE N(1)-ACETYLTRANSFERASE"/>
    <property type="match status" value="1"/>
</dbReference>